<name>A0A921TC66_9RHOB</name>
<keyword evidence="1" id="KW-0812">Transmembrane</keyword>
<feature type="transmembrane region" description="Helical" evidence="1">
    <location>
        <begin position="61"/>
        <end position="79"/>
    </location>
</feature>
<keyword evidence="1" id="KW-0472">Membrane</keyword>
<keyword evidence="2" id="KW-0269">Exonuclease</keyword>
<dbReference type="AlphaFoldDB" id="A0A921TC66"/>
<organism evidence="2 3">
    <name type="scientific">Profundibacterium mesophilum KAUST100406-0324</name>
    <dbReference type="NCBI Taxonomy" id="1037889"/>
    <lineage>
        <taxon>Bacteria</taxon>
        <taxon>Pseudomonadati</taxon>
        <taxon>Pseudomonadota</taxon>
        <taxon>Alphaproteobacteria</taxon>
        <taxon>Rhodobacterales</taxon>
        <taxon>Roseobacteraceae</taxon>
        <taxon>Profundibacterium</taxon>
    </lineage>
</organism>
<keyword evidence="2" id="KW-0378">Hydrolase</keyword>
<dbReference type="EMBL" id="APKE01000040">
    <property type="protein sequence ID" value="KAF0674502.1"/>
    <property type="molecule type" value="Genomic_DNA"/>
</dbReference>
<dbReference type="RefSeq" id="WP_159966689.1">
    <property type="nucleotide sequence ID" value="NZ_APKE01000040.1"/>
</dbReference>
<evidence type="ECO:0000313" key="2">
    <source>
        <dbReference type="EMBL" id="KAF0674502.1"/>
    </source>
</evidence>
<sequence length="95" mass="10996">MRPLFWLISALFVVQTVFPLIRSSRWWIRMSDFPRLQIASALEVLLVAYLLLFGVTDRWDILYLLTVVPALSLQIFLIFPHTVAAPNQLMKASVH</sequence>
<dbReference type="OrthoDB" id="9796594at2"/>
<evidence type="ECO:0000313" key="3">
    <source>
        <dbReference type="Proteomes" id="UP000698242"/>
    </source>
</evidence>
<dbReference type="GO" id="GO:0004527">
    <property type="term" value="F:exonuclease activity"/>
    <property type="evidence" value="ECO:0007669"/>
    <property type="project" value="UniProtKB-KW"/>
</dbReference>
<accession>A0A921TC66</accession>
<protein>
    <submittedName>
        <fullName evidence="2">Endonuclease exonuclease phosphatase</fullName>
    </submittedName>
</protein>
<keyword evidence="2" id="KW-0255">Endonuclease</keyword>
<reference evidence="2" key="1">
    <citation type="submission" date="2013-03" db="EMBL/GenBank/DDBJ databases">
        <title>Genome Sequence of the Profundibacterium mesophilum strain KAUST100406-0324T from Red Sea, a novel genus in the family Rhodobacteraceae.</title>
        <authorList>
            <person name="Essack M."/>
            <person name="Alam I."/>
            <person name="Lafi F."/>
            <person name="Alawi W."/>
            <person name="Kamanu F."/>
            <person name="Al-Suwailem A."/>
            <person name="Lee O.O."/>
            <person name="Xu Y."/>
            <person name="Bajic V."/>
            <person name="Qian P.-Y."/>
            <person name="Archer J."/>
        </authorList>
    </citation>
    <scope>NUCLEOTIDE SEQUENCE</scope>
    <source>
        <strain evidence="2">KAUST100406-0324</strain>
    </source>
</reference>
<keyword evidence="3" id="KW-1185">Reference proteome</keyword>
<keyword evidence="2" id="KW-0540">Nuclease</keyword>
<proteinExistence type="predicted"/>
<dbReference type="GO" id="GO:0004519">
    <property type="term" value="F:endonuclease activity"/>
    <property type="evidence" value="ECO:0007669"/>
    <property type="project" value="UniProtKB-KW"/>
</dbReference>
<evidence type="ECO:0000256" key="1">
    <source>
        <dbReference type="SAM" id="Phobius"/>
    </source>
</evidence>
<dbReference type="Proteomes" id="UP000698242">
    <property type="component" value="Unassembled WGS sequence"/>
</dbReference>
<feature type="transmembrane region" description="Helical" evidence="1">
    <location>
        <begin position="35"/>
        <end position="54"/>
    </location>
</feature>
<gene>
    <name evidence="2" type="ORF">PMES_03184</name>
</gene>
<comment type="caution">
    <text evidence="2">The sequence shown here is derived from an EMBL/GenBank/DDBJ whole genome shotgun (WGS) entry which is preliminary data.</text>
</comment>
<keyword evidence="1" id="KW-1133">Transmembrane helix</keyword>